<dbReference type="SUPFAM" id="SSF48179">
    <property type="entry name" value="6-phosphogluconate dehydrogenase C-terminal domain-like"/>
    <property type="match status" value="1"/>
</dbReference>
<feature type="binding site" evidence="9">
    <location>
        <position position="318"/>
    </location>
    <ligand>
        <name>substrate</name>
    </ligand>
</feature>
<reference evidence="12 13" key="1">
    <citation type="journal article" date="2016" name="Nat. Commun.">
        <title>Thousands of microbial genomes shed light on interconnected biogeochemical processes in an aquifer system.</title>
        <authorList>
            <person name="Anantharaman K."/>
            <person name="Brown C.T."/>
            <person name="Hug L.A."/>
            <person name="Sharon I."/>
            <person name="Castelle C.J."/>
            <person name="Probst A.J."/>
            <person name="Thomas B.C."/>
            <person name="Singh A."/>
            <person name="Wilkins M.J."/>
            <person name="Karaoz U."/>
            <person name="Brodie E.L."/>
            <person name="Williams K.H."/>
            <person name="Hubbard S.S."/>
            <person name="Banfield J.F."/>
        </authorList>
    </citation>
    <scope>NUCLEOTIDE SEQUENCE [LARGE SCALE GENOMIC DNA]</scope>
</reference>
<feature type="domain" description="UDP-glucose/GDP-mannose dehydrogenase C-terminal" evidence="11">
    <location>
        <begin position="311"/>
        <end position="413"/>
    </location>
</feature>
<evidence type="ECO:0000256" key="7">
    <source>
        <dbReference type="PIRNR" id="PIRNR000124"/>
    </source>
</evidence>
<name>A0A1F7IXV2_9BACT</name>
<feature type="binding site" evidence="10">
    <location>
        <position position="35"/>
    </location>
    <ligand>
        <name>NAD(+)</name>
        <dbReference type="ChEBI" id="CHEBI:57540"/>
    </ligand>
</feature>
<feature type="active site" description="Nucleophile" evidence="8">
    <location>
        <position position="261"/>
    </location>
</feature>
<keyword evidence="4 7" id="KW-0560">Oxidoreductase</keyword>
<feature type="binding site" evidence="10">
    <location>
        <position position="156"/>
    </location>
    <ligand>
        <name>NAD(+)</name>
        <dbReference type="ChEBI" id="CHEBI:57540"/>
    </ligand>
</feature>
<dbReference type="PIRSF" id="PIRSF000124">
    <property type="entry name" value="UDPglc_GDPman_dh"/>
    <property type="match status" value="1"/>
</dbReference>
<dbReference type="Pfam" id="PF03721">
    <property type="entry name" value="UDPG_MGDP_dh_N"/>
    <property type="match status" value="1"/>
</dbReference>
<comment type="caution">
    <text evidence="12">The sequence shown here is derived from an EMBL/GenBank/DDBJ whole genome shotgun (WGS) entry which is preliminary data.</text>
</comment>
<accession>A0A1F7IXV2</accession>
<dbReference type="InterPro" id="IPR014027">
    <property type="entry name" value="UDP-Glc/GDP-Man_DH_C"/>
</dbReference>
<organism evidence="12 13">
    <name type="scientific">Candidatus Roizmanbacteria bacterium RIFCSPLOWO2_01_FULL_38_12</name>
    <dbReference type="NCBI Taxonomy" id="1802061"/>
    <lineage>
        <taxon>Bacteria</taxon>
        <taxon>Candidatus Roizmaniibacteriota</taxon>
    </lineage>
</organism>
<dbReference type="GO" id="GO:0006065">
    <property type="term" value="P:UDP-glucuronate biosynthetic process"/>
    <property type="evidence" value="ECO:0007669"/>
    <property type="project" value="UniProtKB-UniPathway"/>
</dbReference>
<feature type="binding site" evidence="10">
    <location>
        <position position="86"/>
    </location>
    <ligand>
        <name>NAD(+)</name>
        <dbReference type="ChEBI" id="CHEBI:57540"/>
    </ligand>
</feature>
<comment type="similarity">
    <text evidence="2 7">Belongs to the UDP-glucose/GDP-mannose dehydrogenase family.</text>
</comment>
<dbReference type="EMBL" id="MGAL01000018">
    <property type="protein sequence ID" value="OGK48212.1"/>
    <property type="molecule type" value="Genomic_DNA"/>
</dbReference>
<dbReference type="InterPro" id="IPR028357">
    <property type="entry name" value="UDPglc_DH_bac"/>
</dbReference>
<evidence type="ECO:0000256" key="6">
    <source>
        <dbReference type="ARBA" id="ARBA00047473"/>
    </source>
</evidence>
<dbReference type="Pfam" id="PF00984">
    <property type="entry name" value="UDPG_MGDP_dh"/>
    <property type="match status" value="1"/>
</dbReference>
<dbReference type="Proteomes" id="UP000177141">
    <property type="component" value="Unassembled WGS sequence"/>
</dbReference>
<feature type="binding site" evidence="9">
    <location>
        <begin position="250"/>
        <end position="254"/>
    </location>
    <ligand>
        <name>substrate</name>
    </ligand>
</feature>
<dbReference type="SMART" id="SM00984">
    <property type="entry name" value="UDPG_MGDP_dh_C"/>
    <property type="match status" value="1"/>
</dbReference>
<evidence type="ECO:0000256" key="8">
    <source>
        <dbReference type="PIRSR" id="PIRSR500134-1"/>
    </source>
</evidence>
<dbReference type="Gene3D" id="1.20.5.100">
    <property type="entry name" value="Cytochrome c1, transmembrane anchor, C-terminal"/>
    <property type="match status" value="1"/>
</dbReference>
<dbReference type="SUPFAM" id="SSF51735">
    <property type="entry name" value="NAD(P)-binding Rossmann-fold domains"/>
    <property type="match status" value="1"/>
</dbReference>
<feature type="binding site" evidence="10">
    <location>
        <position position="122"/>
    </location>
    <ligand>
        <name>NAD(+)</name>
        <dbReference type="ChEBI" id="CHEBI:57540"/>
    </ligand>
</feature>
<dbReference type="NCBIfam" id="TIGR03026">
    <property type="entry name" value="NDP-sugDHase"/>
    <property type="match status" value="1"/>
</dbReference>
<dbReference type="PANTHER" id="PTHR43750:SF3">
    <property type="entry name" value="UDP-GLUCOSE 6-DEHYDROGENASE TUAD"/>
    <property type="match status" value="1"/>
</dbReference>
<feature type="binding site" evidence="10">
    <location>
        <position position="264"/>
    </location>
    <ligand>
        <name>NAD(+)</name>
        <dbReference type="ChEBI" id="CHEBI:57540"/>
    </ligand>
</feature>
<evidence type="ECO:0000313" key="13">
    <source>
        <dbReference type="Proteomes" id="UP000177141"/>
    </source>
</evidence>
<feature type="binding site" evidence="9">
    <location>
        <begin position="153"/>
        <end position="156"/>
    </location>
    <ligand>
        <name>substrate</name>
    </ligand>
</feature>
<dbReference type="EC" id="1.1.1.22" evidence="3 7"/>
<evidence type="ECO:0000259" key="11">
    <source>
        <dbReference type="SMART" id="SM00984"/>
    </source>
</evidence>
<proteinExistence type="inferred from homology"/>
<dbReference type="InterPro" id="IPR014026">
    <property type="entry name" value="UDP-Glc/GDP-Man_DH_dimer"/>
</dbReference>
<evidence type="ECO:0000256" key="9">
    <source>
        <dbReference type="PIRSR" id="PIRSR500134-2"/>
    </source>
</evidence>
<dbReference type="InterPro" id="IPR036291">
    <property type="entry name" value="NAD(P)-bd_dom_sf"/>
</dbReference>
<evidence type="ECO:0000256" key="1">
    <source>
        <dbReference type="ARBA" id="ARBA00004701"/>
    </source>
</evidence>
<evidence type="ECO:0000256" key="2">
    <source>
        <dbReference type="ARBA" id="ARBA00006601"/>
    </source>
</evidence>
<dbReference type="InterPro" id="IPR036220">
    <property type="entry name" value="UDP-Glc/GDP-Man_DH_C_sf"/>
</dbReference>
<comment type="catalytic activity">
    <reaction evidence="6 7">
        <text>UDP-alpha-D-glucose + 2 NAD(+) + H2O = UDP-alpha-D-glucuronate + 2 NADH + 3 H(+)</text>
        <dbReference type="Rhea" id="RHEA:23596"/>
        <dbReference type="ChEBI" id="CHEBI:15377"/>
        <dbReference type="ChEBI" id="CHEBI:15378"/>
        <dbReference type="ChEBI" id="CHEBI:57540"/>
        <dbReference type="ChEBI" id="CHEBI:57945"/>
        <dbReference type="ChEBI" id="CHEBI:58052"/>
        <dbReference type="ChEBI" id="CHEBI:58885"/>
        <dbReference type="EC" id="1.1.1.22"/>
    </reaction>
</comment>
<dbReference type="InterPro" id="IPR001732">
    <property type="entry name" value="UDP-Glc/GDP-Man_DH_N"/>
</dbReference>
<protein>
    <recommendedName>
        <fullName evidence="3 7">UDP-glucose 6-dehydrogenase</fullName>
        <ecNumber evidence="3 7">1.1.1.22</ecNumber>
    </recommendedName>
</protein>
<dbReference type="GO" id="GO:0003979">
    <property type="term" value="F:UDP-glucose 6-dehydrogenase activity"/>
    <property type="evidence" value="ECO:0007669"/>
    <property type="project" value="UniProtKB-EC"/>
</dbReference>
<dbReference type="InterPro" id="IPR017476">
    <property type="entry name" value="UDP-Glc/GDP-Man"/>
</dbReference>
<sequence>MTITFIGHGYVGLVTACVFADFGNDVWVIGRTPEKIEKLKNGDPLIYEPGLAELLQKNLRADRLHFTLEYDKAIPSSEIIFVAVGTPPKENGEADLSTVFHVAENVGKYLKKGFTVVSCKSTVPVGSNLEVEKILNHLKSDHSEVAVASCPEFLREGTAIYDTLNPDRVVVGSNSQKAVDKLLELHKPLPGERVITDLASAEIIKYASNAMLATKISFANLISLYAEKTGGNINIIMDAVGFDNRIGLRFLDAGIGYGGSCFPKDVMALINTGQQIGVDTSLLDAVEEINREVQNNFIEKVKKNVIGKNIALWGLSFKPNTDDIRFAPSLYIIKNLLQDGYKITAYDPAAMENVKKILKDEINYASDPYETTKDADALCILTEWNEFKQADLHKVKLNLKTPLIIDGRNIYQPHMLKQIGFKYISTGRKEVL</sequence>
<comment type="pathway">
    <text evidence="1">Nucleotide-sugar biosynthesis; UDP-alpha-D-glucuronate biosynthesis; UDP-alpha-D-glucuronate from UDP-alpha-D-glucose: step 1/1.</text>
</comment>
<dbReference type="AlphaFoldDB" id="A0A1F7IXV2"/>
<dbReference type="GO" id="GO:0051287">
    <property type="term" value="F:NAD binding"/>
    <property type="evidence" value="ECO:0007669"/>
    <property type="project" value="InterPro"/>
</dbReference>
<dbReference type="PANTHER" id="PTHR43750">
    <property type="entry name" value="UDP-GLUCOSE 6-DEHYDROGENASE TUAD"/>
    <property type="match status" value="1"/>
</dbReference>
<dbReference type="Gene3D" id="3.40.50.720">
    <property type="entry name" value="NAD(P)-binding Rossmann-like Domain"/>
    <property type="match status" value="2"/>
</dbReference>
<dbReference type="UniPathway" id="UPA00038">
    <property type="reaction ID" value="UER00491"/>
</dbReference>
<dbReference type="PIRSF" id="PIRSF500134">
    <property type="entry name" value="UDPglc_DH_bac"/>
    <property type="match status" value="1"/>
</dbReference>
<dbReference type="SUPFAM" id="SSF52413">
    <property type="entry name" value="UDP-glucose/GDP-mannose dehydrogenase C-terminal domain"/>
    <property type="match status" value="1"/>
</dbReference>
<keyword evidence="5 7" id="KW-0520">NAD</keyword>
<evidence type="ECO:0000256" key="5">
    <source>
        <dbReference type="ARBA" id="ARBA00023027"/>
    </source>
</evidence>
<dbReference type="STRING" id="1802061.A3A93_01935"/>
<gene>
    <name evidence="12" type="ORF">A3A93_01935</name>
</gene>
<dbReference type="InterPro" id="IPR008927">
    <property type="entry name" value="6-PGluconate_DH-like_C_sf"/>
</dbReference>
<evidence type="ECO:0000256" key="3">
    <source>
        <dbReference type="ARBA" id="ARBA00012954"/>
    </source>
</evidence>
<feature type="binding site" evidence="9">
    <location>
        <position position="258"/>
    </location>
    <ligand>
        <name>substrate</name>
    </ligand>
</feature>
<evidence type="ECO:0000313" key="12">
    <source>
        <dbReference type="EMBL" id="OGK48212.1"/>
    </source>
</evidence>
<feature type="binding site" evidence="9">
    <location>
        <position position="205"/>
    </location>
    <ligand>
        <name>substrate</name>
    </ligand>
</feature>
<evidence type="ECO:0000256" key="4">
    <source>
        <dbReference type="ARBA" id="ARBA00023002"/>
    </source>
</evidence>
<evidence type="ECO:0000256" key="10">
    <source>
        <dbReference type="PIRSR" id="PIRSR500134-3"/>
    </source>
</evidence>
<feature type="binding site" evidence="10">
    <location>
        <position position="325"/>
    </location>
    <ligand>
        <name>NAD(+)</name>
        <dbReference type="ChEBI" id="CHEBI:57540"/>
    </ligand>
</feature>
<dbReference type="GO" id="GO:0000271">
    <property type="term" value="P:polysaccharide biosynthetic process"/>
    <property type="evidence" value="ECO:0007669"/>
    <property type="project" value="InterPro"/>
</dbReference>
<dbReference type="Pfam" id="PF03720">
    <property type="entry name" value="UDPG_MGDP_dh_C"/>
    <property type="match status" value="1"/>
</dbReference>